<dbReference type="EMBL" id="JAPFPW010000002">
    <property type="protein sequence ID" value="MCW7752879.1"/>
    <property type="molecule type" value="Genomic_DNA"/>
</dbReference>
<evidence type="ECO:0008006" key="3">
    <source>
        <dbReference type="Google" id="ProtNLM"/>
    </source>
</evidence>
<protein>
    <recommendedName>
        <fullName evidence="3">DUF3352 domain-containing protein</fullName>
    </recommendedName>
</protein>
<dbReference type="Proteomes" id="UP001209681">
    <property type="component" value="Unassembled WGS sequence"/>
</dbReference>
<dbReference type="RefSeq" id="WP_265423740.1">
    <property type="nucleotide sequence ID" value="NZ_JAPFPW010000002.1"/>
</dbReference>
<reference evidence="1 2" key="1">
    <citation type="submission" date="2022-11" db="EMBL/GenBank/DDBJ databases">
        <title>Desulfobotulus tamanensis H1 sp. nov. - anaerobic, alkaliphilic, sulphate reducing bacterium isolated from terrestrial mud volcano.</title>
        <authorList>
            <person name="Frolova A."/>
            <person name="Merkel A.Y."/>
            <person name="Slobodkin A.I."/>
        </authorList>
    </citation>
    <scope>NUCLEOTIDE SEQUENCE [LARGE SCALE GENOMIC DNA]</scope>
    <source>
        <strain evidence="1 2">H1</strain>
    </source>
</reference>
<sequence length="582" mass="64575">MKKVGIFVALAVIVAAGAVAWYAMKPAGKITGWQIAEVLPADTLVFIEITNAEKQMESLLSSPLGRSVGEMDMEAALYQLGDDPFLLETWRTLEEKISSPLNRRLFYALFGRQAGMAIFPEAMEEGHGPGVIAPGVAFVAKPVGDAALISFMAQWVPDLKTEALPPYQGQEIRVLRFDNEVDLYTGTWKGLLLMAFDLQTLQRMLDVSAQRVASLGDHPPFGAMVREFESTDRSFFVYADMPALTAALDEPMEYLLGGVGMAVWSQLRGQMKGFKELVWIGFDESREMQVSEGRISMDQKAMDPEFRSVINIPARKSLPLGMAPADTQFFFWNGTFDIRYSIESQFQRKEDLVEFYEGFESFAGFSFDEFVAAFGQDLAVLTTGVNTRGMFLIPDLALIIASPSPDRLSAFLDGLLTQVESFIHTPFEREQEMVQDIALISAISPLGDDIVPAWAAMDGYFIVGLKPDSVRAVIQAARSGSGLTADPVFQAVAEGMDGKTHGVSYIRFDALMATCMEIADWSLQRTRMMNPWQAEPQAVLVREILSPLLSGLKMYEAIGSYTTYEKDRVVMQTRTKLQLIQE</sequence>
<organism evidence="1 2">
    <name type="scientific">Desulfobotulus pelophilus</name>
    <dbReference type="NCBI Taxonomy" id="2823377"/>
    <lineage>
        <taxon>Bacteria</taxon>
        <taxon>Pseudomonadati</taxon>
        <taxon>Thermodesulfobacteriota</taxon>
        <taxon>Desulfobacteria</taxon>
        <taxon>Desulfobacterales</taxon>
        <taxon>Desulfobacteraceae</taxon>
        <taxon>Desulfobotulus</taxon>
    </lineage>
</organism>
<accession>A0ABT3N608</accession>
<gene>
    <name evidence="1" type="ORF">OOT00_02655</name>
</gene>
<name>A0ABT3N608_9BACT</name>
<proteinExistence type="predicted"/>
<evidence type="ECO:0000313" key="2">
    <source>
        <dbReference type="Proteomes" id="UP001209681"/>
    </source>
</evidence>
<evidence type="ECO:0000313" key="1">
    <source>
        <dbReference type="EMBL" id="MCW7752879.1"/>
    </source>
</evidence>
<comment type="caution">
    <text evidence="1">The sequence shown here is derived from an EMBL/GenBank/DDBJ whole genome shotgun (WGS) entry which is preliminary data.</text>
</comment>
<keyword evidence="2" id="KW-1185">Reference proteome</keyword>